<dbReference type="EMBL" id="JABJXA010000201">
    <property type="protein sequence ID" value="MBB1261721.1"/>
    <property type="molecule type" value="Genomic_DNA"/>
</dbReference>
<sequence length="50" mass="5049">MPVEPSHRRPPTPRWVRVSGVVAVAVLAALVVLHVFGGGGLGPGSHLTGG</sequence>
<comment type="caution">
    <text evidence="3">The sequence shown here is derived from an EMBL/GenBank/DDBJ whole genome shotgun (WGS) entry which is preliminary data.</text>
</comment>
<evidence type="ECO:0000313" key="3">
    <source>
        <dbReference type="EMBL" id="MBB1261721.1"/>
    </source>
</evidence>
<proteinExistence type="predicted"/>
<reference evidence="4 5" key="1">
    <citation type="submission" date="2020-05" db="EMBL/GenBank/DDBJ databases">
        <title>Classification of alakaliphilic streptomycetes isolated from an alkaline soil next to Lonar Crater, India and a proposal for the recognition of Streptomyces alkaliterrae sp. nov.</title>
        <authorList>
            <person name="Golinska P."/>
        </authorList>
    </citation>
    <scope>NUCLEOTIDE SEQUENCE [LARGE SCALE GENOMIC DNA]</scope>
    <source>
        <strain evidence="5">OF3</strain>
        <strain evidence="4">OF8</strain>
    </source>
</reference>
<protein>
    <submittedName>
        <fullName evidence="3">Uncharacterized protein</fullName>
    </submittedName>
</protein>
<dbReference type="RefSeq" id="WP_173019229.1">
    <property type="nucleotide sequence ID" value="NZ_JABJWZ010000219.1"/>
</dbReference>
<evidence type="ECO:0000256" key="1">
    <source>
        <dbReference type="SAM" id="Phobius"/>
    </source>
</evidence>
<dbReference type="Proteomes" id="UP000517765">
    <property type="component" value="Unassembled WGS sequence"/>
</dbReference>
<keyword evidence="1" id="KW-0472">Membrane</keyword>
<dbReference type="Proteomes" id="UP000525686">
    <property type="component" value="Unassembled WGS sequence"/>
</dbReference>
<keyword evidence="1" id="KW-0812">Transmembrane</keyword>
<dbReference type="EMBL" id="JABJWZ010000219">
    <property type="protein sequence ID" value="MBB1255571.1"/>
    <property type="molecule type" value="Genomic_DNA"/>
</dbReference>
<reference evidence="3" key="2">
    <citation type="journal article" name="Syst. Appl. Microbiol.">
        <title>Streptomyces alkaliterrae sp. nov., isolated from an alkaline soil, and emended descriptions of Streptomyces alkaliphilus, Streptomyces calidiresistens and Streptomyces durbertensis.</title>
        <authorList>
            <person name="Swiecimska M."/>
            <person name="Golinska P."/>
            <person name="Nouioui I."/>
            <person name="Wypij M."/>
            <person name="Rai M."/>
            <person name="Sangal V."/>
            <person name="Goodfellow M."/>
        </authorList>
    </citation>
    <scope>NUCLEOTIDE SEQUENCE</scope>
    <source>
        <strain evidence="2">OF3</strain>
        <strain evidence="3">OF8</strain>
    </source>
</reference>
<name>A0A7W3X056_9ACTN</name>
<gene>
    <name evidence="2" type="ORF">H3146_19755</name>
    <name evidence="3" type="ORF">H3147_23325</name>
</gene>
<dbReference type="AlphaFoldDB" id="A0A7W3X056"/>
<keyword evidence="1" id="KW-1133">Transmembrane helix</keyword>
<feature type="transmembrane region" description="Helical" evidence="1">
    <location>
        <begin position="15"/>
        <end position="36"/>
    </location>
</feature>
<evidence type="ECO:0000313" key="4">
    <source>
        <dbReference type="Proteomes" id="UP000517765"/>
    </source>
</evidence>
<organism evidence="3 4">
    <name type="scientific">Streptomyces alkaliterrae</name>
    <dbReference type="NCBI Taxonomy" id="2213162"/>
    <lineage>
        <taxon>Bacteria</taxon>
        <taxon>Bacillati</taxon>
        <taxon>Actinomycetota</taxon>
        <taxon>Actinomycetes</taxon>
        <taxon>Kitasatosporales</taxon>
        <taxon>Streptomycetaceae</taxon>
        <taxon>Streptomyces</taxon>
    </lineage>
</organism>
<accession>A0A7W3X056</accession>
<evidence type="ECO:0000313" key="2">
    <source>
        <dbReference type="EMBL" id="MBB1255571.1"/>
    </source>
</evidence>
<evidence type="ECO:0000313" key="5">
    <source>
        <dbReference type="Proteomes" id="UP000525686"/>
    </source>
</evidence>